<dbReference type="PANTHER" id="PTHR11406:SF23">
    <property type="entry name" value="PHOSPHOGLYCERATE KINASE 1, CHLOROPLASTIC-RELATED"/>
    <property type="match status" value="1"/>
</dbReference>
<dbReference type="InterPro" id="IPR015824">
    <property type="entry name" value="Phosphoglycerate_kinase_N"/>
</dbReference>
<protein>
    <recommendedName>
        <fullName evidence="2 7">Phosphoglycerate kinase</fullName>
        <ecNumber evidence="2 7">2.7.2.3</ecNumber>
    </recommendedName>
</protein>
<sequence length="364" mass="40182">MKIMPGVSYFKNKKVLLRCDFDVPVEGIKILEKFRVEKQKETIDFLLKQSSVVMVAHIKAIESFKDMLPQLKEILGHEIGFIDNMDELNKKSYNLKPGELYLLENIRNWSGEEENDKLFAKTLATGFDVYINNAFAVCHRNHASISAITEFLPSYAGFLVAEEVSQLNNLINLPSKGKIFIMGGAKASTKIPVIKNFINRSECILTGGVIANDILKARGVDVGLSVIDSNIEELIEGLDVTDKRLVMPVDYNIFENKIFDIGPKTIDEYINTIKGAEIIIWNGPVGLFEDERFSIGTDSIADAIASSDALKVLGGGDTITAVNKLDLIDKFDFVSTGGGAMLAFLAGDKLPGLKALGYYTVRDL</sequence>
<evidence type="ECO:0000256" key="4">
    <source>
        <dbReference type="ARBA" id="ARBA00022741"/>
    </source>
</evidence>
<dbReference type="EMBL" id="MGJO01000012">
    <property type="protein sequence ID" value="OGN09791.1"/>
    <property type="molecule type" value="Genomic_DNA"/>
</dbReference>
<keyword evidence="3 7" id="KW-0808">Transferase</keyword>
<comment type="subcellular location">
    <subcellularLocation>
        <location evidence="7">Cytoplasm</location>
    </subcellularLocation>
</comment>
<comment type="caution">
    <text evidence="7">Lacks conserved residue(s) required for the propagation of feature annotation.</text>
</comment>
<dbReference type="UniPathway" id="UPA00109">
    <property type="reaction ID" value="UER00185"/>
</dbReference>
<dbReference type="PANTHER" id="PTHR11406">
    <property type="entry name" value="PHOSPHOGLYCERATE KINASE"/>
    <property type="match status" value="1"/>
</dbReference>
<dbReference type="GO" id="GO:0005524">
    <property type="term" value="F:ATP binding"/>
    <property type="evidence" value="ECO:0007669"/>
    <property type="project" value="UniProtKB-KW"/>
</dbReference>
<keyword evidence="7" id="KW-0324">Glycolysis</keyword>
<dbReference type="GO" id="GO:0004618">
    <property type="term" value="F:phosphoglycerate kinase activity"/>
    <property type="evidence" value="ECO:0007669"/>
    <property type="project" value="UniProtKB-UniRule"/>
</dbReference>
<gene>
    <name evidence="7" type="primary">pgk</name>
    <name evidence="10" type="ORF">A3C61_00085</name>
</gene>
<evidence type="ECO:0000256" key="6">
    <source>
        <dbReference type="ARBA" id="ARBA00022840"/>
    </source>
</evidence>
<dbReference type="InterPro" id="IPR036043">
    <property type="entry name" value="Phosphoglycerate_kinase_sf"/>
</dbReference>
<dbReference type="EC" id="2.7.2.3" evidence="2 7"/>
<comment type="similarity">
    <text evidence="7 9">Belongs to the phosphoglycerate kinase family.</text>
</comment>
<keyword evidence="5 7" id="KW-0418">Kinase</keyword>
<keyword evidence="6 7" id="KW-0067">ATP-binding</keyword>
<dbReference type="SUPFAM" id="SSF53748">
    <property type="entry name" value="Phosphoglycerate kinase"/>
    <property type="match status" value="1"/>
</dbReference>
<reference evidence="10 11" key="1">
    <citation type="journal article" date="2016" name="Nat. Commun.">
        <title>Thousands of microbial genomes shed light on interconnected biogeochemical processes in an aquifer system.</title>
        <authorList>
            <person name="Anantharaman K."/>
            <person name="Brown C.T."/>
            <person name="Hug L.A."/>
            <person name="Sharon I."/>
            <person name="Castelle C.J."/>
            <person name="Probst A.J."/>
            <person name="Thomas B.C."/>
            <person name="Singh A."/>
            <person name="Wilkins M.J."/>
            <person name="Karaoz U."/>
            <person name="Brodie E.L."/>
            <person name="Williams K.H."/>
            <person name="Hubbard S.S."/>
            <person name="Banfield J.F."/>
        </authorList>
    </citation>
    <scope>NUCLEOTIDE SEQUENCE [LARGE SCALE GENOMIC DNA]</scope>
</reference>
<evidence type="ECO:0000256" key="3">
    <source>
        <dbReference type="ARBA" id="ARBA00022679"/>
    </source>
</evidence>
<evidence type="ECO:0000313" key="11">
    <source>
        <dbReference type="Proteomes" id="UP000178908"/>
    </source>
</evidence>
<dbReference type="Proteomes" id="UP000178908">
    <property type="component" value="Unassembled WGS sequence"/>
</dbReference>
<dbReference type="PIRSF" id="PIRSF000724">
    <property type="entry name" value="Pgk"/>
    <property type="match status" value="1"/>
</dbReference>
<dbReference type="InterPro" id="IPR001576">
    <property type="entry name" value="Phosphoglycerate_kinase"/>
</dbReference>
<dbReference type="AlphaFoldDB" id="A0A1F8F9C9"/>
<dbReference type="GO" id="GO:0006094">
    <property type="term" value="P:gluconeogenesis"/>
    <property type="evidence" value="ECO:0007669"/>
    <property type="project" value="TreeGrafter"/>
</dbReference>
<evidence type="ECO:0000313" key="10">
    <source>
        <dbReference type="EMBL" id="OGN09791.1"/>
    </source>
</evidence>
<feature type="binding site" evidence="7 8">
    <location>
        <begin position="315"/>
        <end position="318"/>
    </location>
    <ligand>
        <name>ATP</name>
        <dbReference type="ChEBI" id="CHEBI:30616"/>
    </ligand>
</feature>
<dbReference type="HAMAP" id="MF_00145">
    <property type="entry name" value="Phosphoglyc_kinase"/>
    <property type="match status" value="1"/>
</dbReference>
<evidence type="ECO:0000256" key="1">
    <source>
        <dbReference type="ARBA" id="ARBA00000642"/>
    </source>
</evidence>
<accession>A0A1F8F9C9</accession>
<keyword evidence="4 7" id="KW-0547">Nucleotide-binding</keyword>
<dbReference type="Gene3D" id="3.40.50.1260">
    <property type="entry name" value="Phosphoglycerate kinase, N-terminal domain"/>
    <property type="match status" value="3"/>
</dbReference>
<evidence type="ECO:0000256" key="5">
    <source>
        <dbReference type="ARBA" id="ARBA00022777"/>
    </source>
</evidence>
<dbReference type="Pfam" id="PF00162">
    <property type="entry name" value="PGK"/>
    <property type="match status" value="1"/>
</dbReference>
<feature type="binding site" evidence="7">
    <location>
        <position position="35"/>
    </location>
    <ligand>
        <name>substrate</name>
    </ligand>
</feature>
<dbReference type="GO" id="GO:0043531">
    <property type="term" value="F:ADP binding"/>
    <property type="evidence" value="ECO:0007669"/>
    <property type="project" value="TreeGrafter"/>
</dbReference>
<name>A0A1F8F9C9_9BACT</name>
<feature type="binding site" evidence="7">
    <location>
        <position position="107"/>
    </location>
    <ligand>
        <name>substrate</name>
    </ligand>
</feature>
<proteinExistence type="inferred from homology"/>
<evidence type="ECO:0000256" key="8">
    <source>
        <dbReference type="PIRSR" id="PIRSR000724-2"/>
    </source>
</evidence>
<evidence type="ECO:0000256" key="9">
    <source>
        <dbReference type="RuleBase" id="RU000532"/>
    </source>
</evidence>
<dbReference type="PRINTS" id="PR00477">
    <property type="entry name" value="PHGLYCKINASE"/>
</dbReference>
<organism evidence="10 11">
    <name type="scientific">Candidatus Yanofskybacteria bacterium RIFCSPHIGHO2_02_FULL_39_10</name>
    <dbReference type="NCBI Taxonomy" id="1802674"/>
    <lineage>
        <taxon>Bacteria</taxon>
        <taxon>Candidatus Yanofskyibacteriota</taxon>
    </lineage>
</organism>
<feature type="binding site" evidence="7 8">
    <location>
        <position position="289"/>
    </location>
    <ligand>
        <name>ATP</name>
        <dbReference type="ChEBI" id="CHEBI:30616"/>
    </ligand>
</feature>
<feature type="binding site" evidence="7">
    <location>
        <position position="140"/>
    </location>
    <ligand>
        <name>substrate</name>
    </ligand>
</feature>
<comment type="pathway">
    <text evidence="7">Carbohydrate degradation; glycolysis; pyruvate from D-glyceraldehyde 3-phosphate: step 2/5.</text>
</comment>
<dbReference type="GO" id="GO:0006096">
    <property type="term" value="P:glycolytic process"/>
    <property type="evidence" value="ECO:0007669"/>
    <property type="project" value="UniProtKB-UniRule"/>
</dbReference>
<feature type="binding site" evidence="7 8">
    <location>
        <position position="190"/>
    </location>
    <ligand>
        <name>ATP</name>
        <dbReference type="ChEBI" id="CHEBI:30616"/>
    </ligand>
</feature>
<evidence type="ECO:0000256" key="7">
    <source>
        <dbReference type="HAMAP-Rule" id="MF_00145"/>
    </source>
</evidence>
<comment type="catalytic activity">
    <reaction evidence="1 7 9">
        <text>(2R)-3-phosphoglycerate + ATP = (2R)-3-phospho-glyceroyl phosphate + ADP</text>
        <dbReference type="Rhea" id="RHEA:14801"/>
        <dbReference type="ChEBI" id="CHEBI:30616"/>
        <dbReference type="ChEBI" id="CHEBI:57604"/>
        <dbReference type="ChEBI" id="CHEBI:58272"/>
        <dbReference type="ChEBI" id="CHEBI:456216"/>
        <dbReference type="EC" id="2.7.2.3"/>
    </reaction>
</comment>
<keyword evidence="7" id="KW-0963">Cytoplasm</keyword>
<dbReference type="GO" id="GO:0005829">
    <property type="term" value="C:cytosol"/>
    <property type="evidence" value="ECO:0007669"/>
    <property type="project" value="TreeGrafter"/>
</dbReference>
<comment type="caution">
    <text evidence="10">The sequence shown here is derived from an EMBL/GenBank/DDBJ whole genome shotgun (WGS) entry which is preliminary data.</text>
</comment>
<comment type="subunit">
    <text evidence="7">Monomer.</text>
</comment>
<evidence type="ECO:0000256" key="2">
    <source>
        <dbReference type="ARBA" id="ARBA00013061"/>
    </source>
</evidence>